<dbReference type="GO" id="GO:0008959">
    <property type="term" value="F:phosphate acetyltransferase activity"/>
    <property type="evidence" value="ECO:0007669"/>
    <property type="project" value="UniProtKB-EC"/>
</dbReference>
<organism evidence="6 7">
    <name type="scientific">Chthoniobacter flavus Ellin428</name>
    <dbReference type="NCBI Taxonomy" id="497964"/>
    <lineage>
        <taxon>Bacteria</taxon>
        <taxon>Pseudomonadati</taxon>
        <taxon>Verrucomicrobiota</taxon>
        <taxon>Spartobacteria</taxon>
        <taxon>Chthoniobacterales</taxon>
        <taxon>Chthoniobacteraceae</taxon>
        <taxon>Chthoniobacter</taxon>
    </lineage>
</organism>
<protein>
    <submittedName>
        <fullName evidence="6">Phosphate acetyltransferase</fullName>
        <ecNumber evidence="6">2.3.1.8</ecNumber>
    </submittedName>
</protein>
<evidence type="ECO:0000313" key="6">
    <source>
        <dbReference type="EMBL" id="EDY17639.1"/>
    </source>
</evidence>
<keyword evidence="3 6" id="KW-0808">Transferase</keyword>
<dbReference type="STRING" id="497964.CfE428DRAFT_4937"/>
<dbReference type="InterPro" id="IPR042113">
    <property type="entry name" value="P_AcTrfase_dom1"/>
</dbReference>
<sequence>MNFIETVFQKLKRHPKRIVFPEGTEPRVLRAAARFVKLQLGAPVVLGRKDEIEKIAVAEDISLDHIGVIDPTTSSELPTFAARLEKLKRYRNLGTKQANEILANPNYFGAMMVQYNQVDGLVTGARDTASSALRPLIQLIKPLPTTTSISSCMMLDLSNKRYGERGVMFFADCAVIPEPNVEQLSDIAVQTGAICRQLTGNKPRIALLSFSTKGSANLPSPQKVAAATALARQKADAQGLEMEIDGELQADTALLPDLAARKAPSSLVAGKANVMIFPDLNSGNIGAKLVQYLAGAETYGQILLGLSRPCADLSRGATEDDILGVAAILGLQAIEYRKLYPPNPSDA</sequence>
<feature type="domain" description="Phosphate acetyl/butaryl transferase" evidence="5">
    <location>
        <begin position="3"/>
        <end position="328"/>
    </location>
</feature>
<evidence type="ECO:0000256" key="2">
    <source>
        <dbReference type="ARBA" id="ARBA00005656"/>
    </source>
</evidence>
<dbReference type="Proteomes" id="UP000005824">
    <property type="component" value="Unassembled WGS sequence"/>
</dbReference>
<comment type="caution">
    <text evidence="6">The sequence shown here is derived from an EMBL/GenBank/DDBJ whole genome shotgun (WGS) entry which is preliminary data.</text>
</comment>
<evidence type="ECO:0000256" key="4">
    <source>
        <dbReference type="ARBA" id="ARBA00023315"/>
    </source>
</evidence>
<evidence type="ECO:0000313" key="7">
    <source>
        <dbReference type="Proteomes" id="UP000005824"/>
    </source>
</evidence>
<dbReference type="FunCoup" id="B4D7M2">
    <property type="interactions" value="144"/>
</dbReference>
<dbReference type="RefSeq" id="WP_006982258.1">
    <property type="nucleotide sequence ID" value="NZ_ABVL01000018.1"/>
</dbReference>
<evidence type="ECO:0000256" key="1">
    <source>
        <dbReference type="ARBA" id="ARBA00000705"/>
    </source>
</evidence>
<keyword evidence="4 6" id="KW-0012">Acyltransferase</keyword>
<dbReference type="PANTHER" id="PTHR43356:SF3">
    <property type="entry name" value="PHOSPHATE ACETYLTRANSFERASE"/>
    <property type="match status" value="1"/>
</dbReference>
<dbReference type="Gene3D" id="3.40.50.10750">
    <property type="entry name" value="Isocitrate/Isopropylmalate dehydrogenase-like"/>
    <property type="match status" value="1"/>
</dbReference>
<accession>B4D7M2</accession>
<dbReference type="NCBIfam" id="NF007233">
    <property type="entry name" value="PRK09653.1"/>
    <property type="match status" value="1"/>
</dbReference>
<dbReference type="Pfam" id="PF01515">
    <property type="entry name" value="PTA_PTB"/>
    <property type="match status" value="1"/>
</dbReference>
<keyword evidence="7" id="KW-1185">Reference proteome</keyword>
<proteinExistence type="inferred from homology"/>
<dbReference type="InterPro" id="IPR050500">
    <property type="entry name" value="Phos_Acetyltrans/Butyryltrans"/>
</dbReference>
<dbReference type="eggNOG" id="COG0280">
    <property type="taxonomic scope" value="Bacteria"/>
</dbReference>
<comment type="catalytic activity">
    <reaction evidence="1">
        <text>acetyl-CoA + phosphate = acetyl phosphate + CoA</text>
        <dbReference type="Rhea" id="RHEA:19521"/>
        <dbReference type="ChEBI" id="CHEBI:22191"/>
        <dbReference type="ChEBI" id="CHEBI:43474"/>
        <dbReference type="ChEBI" id="CHEBI:57287"/>
        <dbReference type="ChEBI" id="CHEBI:57288"/>
        <dbReference type="EC" id="2.3.1.8"/>
    </reaction>
</comment>
<comment type="similarity">
    <text evidence="2">Belongs to the phosphate acetyltransferase and butyryltransferase family.</text>
</comment>
<dbReference type="PANTHER" id="PTHR43356">
    <property type="entry name" value="PHOSPHATE ACETYLTRANSFERASE"/>
    <property type="match status" value="1"/>
</dbReference>
<gene>
    <name evidence="6" type="ORF">CfE428DRAFT_4937</name>
</gene>
<dbReference type="EC" id="2.3.1.8" evidence="6"/>
<dbReference type="AlphaFoldDB" id="B4D7M2"/>
<dbReference type="InterPro" id="IPR002505">
    <property type="entry name" value="PTA_PTB"/>
</dbReference>
<reference evidence="6 7" key="1">
    <citation type="journal article" date="2011" name="J. Bacteriol.">
        <title>Genome sequence of Chthoniobacter flavus Ellin428, an aerobic heterotrophic soil bacterium.</title>
        <authorList>
            <person name="Kant R."/>
            <person name="van Passel M.W."/>
            <person name="Palva A."/>
            <person name="Lucas S."/>
            <person name="Lapidus A."/>
            <person name="Glavina Del Rio T."/>
            <person name="Dalin E."/>
            <person name="Tice H."/>
            <person name="Bruce D."/>
            <person name="Goodwin L."/>
            <person name="Pitluck S."/>
            <person name="Larimer F.W."/>
            <person name="Land M.L."/>
            <person name="Hauser L."/>
            <person name="Sangwan P."/>
            <person name="de Vos W.M."/>
            <person name="Janssen P.H."/>
            <person name="Smidt H."/>
        </authorList>
    </citation>
    <scope>NUCLEOTIDE SEQUENCE [LARGE SCALE GENOMIC DNA]</scope>
    <source>
        <strain evidence="6 7">Ellin428</strain>
    </source>
</reference>
<dbReference type="PIRSF" id="PIRSF000428">
    <property type="entry name" value="P_Ac_trans"/>
    <property type="match status" value="1"/>
</dbReference>
<dbReference type="InParanoid" id="B4D7M2"/>
<dbReference type="InterPro" id="IPR012147">
    <property type="entry name" value="P_Ac_Bu_trans"/>
</dbReference>
<evidence type="ECO:0000256" key="3">
    <source>
        <dbReference type="ARBA" id="ARBA00022679"/>
    </source>
</evidence>
<dbReference type="InterPro" id="IPR042112">
    <property type="entry name" value="P_AcTrfase_dom2"/>
</dbReference>
<dbReference type="EMBL" id="ABVL01000018">
    <property type="protein sequence ID" value="EDY17639.1"/>
    <property type="molecule type" value="Genomic_DNA"/>
</dbReference>
<name>B4D7M2_9BACT</name>
<dbReference type="Gene3D" id="3.40.50.10950">
    <property type="match status" value="1"/>
</dbReference>
<dbReference type="SUPFAM" id="SSF53659">
    <property type="entry name" value="Isocitrate/Isopropylmalate dehydrogenase-like"/>
    <property type="match status" value="1"/>
</dbReference>
<evidence type="ECO:0000259" key="5">
    <source>
        <dbReference type="Pfam" id="PF01515"/>
    </source>
</evidence>